<evidence type="ECO:0000256" key="1">
    <source>
        <dbReference type="PROSITE-ProRule" id="PRU00464"/>
    </source>
</evidence>
<dbReference type="PROSITE" id="PS51084">
    <property type="entry name" value="HIT_2"/>
    <property type="match status" value="1"/>
</dbReference>
<reference evidence="3 4" key="1">
    <citation type="submission" date="2016-10" db="EMBL/GenBank/DDBJ databases">
        <authorList>
            <person name="de Groot N.N."/>
        </authorList>
    </citation>
    <scope>NUCLEOTIDE SEQUENCE [LARGE SCALE GENOMIC DNA]</scope>
    <source>
        <strain evidence="3 4">HL3</strain>
    </source>
</reference>
<dbReference type="InterPro" id="IPR026026">
    <property type="entry name" value="HIT_Hint"/>
</dbReference>
<evidence type="ECO:0000313" key="3">
    <source>
        <dbReference type="EMBL" id="SFD16265.1"/>
    </source>
</evidence>
<feature type="domain" description="HIT" evidence="2">
    <location>
        <begin position="43"/>
        <end position="112"/>
    </location>
</feature>
<organism evidence="3 4">
    <name type="scientific">Thiohalospira halophila DSM 15071</name>
    <dbReference type="NCBI Taxonomy" id="1123397"/>
    <lineage>
        <taxon>Bacteria</taxon>
        <taxon>Pseudomonadati</taxon>
        <taxon>Pseudomonadota</taxon>
        <taxon>Gammaproteobacteria</taxon>
        <taxon>Thiohalospirales</taxon>
        <taxon>Thiohalospiraceae</taxon>
        <taxon>Thiohalospira</taxon>
    </lineage>
</organism>
<dbReference type="Gene3D" id="3.30.428.10">
    <property type="entry name" value="HIT-like"/>
    <property type="match status" value="1"/>
</dbReference>
<dbReference type="STRING" id="1123397.SAMN05660831_00951"/>
<dbReference type="PIRSF" id="PIRSF000714">
    <property type="entry name" value="HIT"/>
    <property type="match status" value="1"/>
</dbReference>
<name>A0A1I1Q2N1_9GAMM</name>
<keyword evidence="4" id="KW-1185">Reference proteome</keyword>
<keyword evidence="3" id="KW-0378">Hydrolase</keyword>
<gene>
    <name evidence="3" type="ORF">SAMN05660831_00951</name>
</gene>
<accession>A0A1I1Q2N1</accession>
<comment type="caution">
    <text evidence="1">Lacks conserved residue(s) required for the propagation of feature annotation.</text>
</comment>
<dbReference type="InterPro" id="IPR011146">
    <property type="entry name" value="HIT-like"/>
</dbReference>
<dbReference type="GO" id="GO:0016787">
    <property type="term" value="F:hydrolase activity"/>
    <property type="evidence" value="ECO:0007669"/>
    <property type="project" value="UniProtKB-KW"/>
</dbReference>
<proteinExistence type="predicted"/>
<dbReference type="InterPro" id="IPR036265">
    <property type="entry name" value="HIT-like_sf"/>
</dbReference>
<evidence type="ECO:0000259" key="2">
    <source>
        <dbReference type="PROSITE" id="PS51084"/>
    </source>
</evidence>
<dbReference type="SUPFAM" id="SSF54197">
    <property type="entry name" value="HIT-like"/>
    <property type="match status" value="1"/>
</dbReference>
<dbReference type="Pfam" id="PF01230">
    <property type="entry name" value="HIT"/>
    <property type="match status" value="1"/>
</dbReference>
<sequence>MSHPPQSSTGFELHPRLAGDSHPVGRMTLSRVRLMDDARFPWLLVIPAQPDIIEPFDLSDRARRQLNEEVQALGLALRAAFEPDRVNIATLGNQVPQLHVHLVARYQDDAAWPAPVWGHGERQPYAAGGVTAFVHALLPHAPPELLLEQG</sequence>
<dbReference type="Proteomes" id="UP000198611">
    <property type="component" value="Unassembled WGS sequence"/>
</dbReference>
<dbReference type="AlphaFoldDB" id="A0A1I1Q2N1"/>
<evidence type="ECO:0000313" key="4">
    <source>
        <dbReference type="Proteomes" id="UP000198611"/>
    </source>
</evidence>
<protein>
    <submittedName>
        <fullName evidence="3">Diadenosine tetraphosphate (Ap4A) hydrolase</fullName>
    </submittedName>
</protein>
<dbReference type="EMBL" id="FOMJ01000002">
    <property type="protein sequence ID" value="SFD16265.1"/>
    <property type="molecule type" value="Genomic_DNA"/>
</dbReference>
<dbReference type="RefSeq" id="WP_205407746.1">
    <property type="nucleotide sequence ID" value="NZ_FOMJ01000002.1"/>
</dbReference>